<proteinExistence type="predicted"/>
<protein>
    <submittedName>
        <fullName evidence="1">Uncharacterized protein</fullName>
    </submittedName>
</protein>
<dbReference type="EMBL" id="GG677355">
    <property type="protein sequence ID" value="EER10571.1"/>
    <property type="molecule type" value="Genomic_DNA"/>
</dbReference>
<sequence length="191" mass="21563">MYLRQDEVDALIKKTAGDDMNECLKLRHLWQTCSATKSTTESSRGDTASIADYHFDKQSSADEATNVRSMGEWLQTCKLYGLSLDNCWRFLLKCLSPSVKSELIDMLEERHLLLEGAIESRLAAAETFLRSAFDVKQQSNELIGDYIGRLREGVMEGKCIGLTITQDEILDKFVKGLKPNYQKASLGECKH</sequence>
<name>C5KY72_PERM5</name>
<evidence type="ECO:0000313" key="1">
    <source>
        <dbReference type="EMBL" id="EER10571.1"/>
    </source>
</evidence>
<dbReference type="GeneID" id="9038613"/>
<organism evidence="2">
    <name type="scientific">Perkinsus marinus (strain ATCC 50983 / TXsc)</name>
    <dbReference type="NCBI Taxonomy" id="423536"/>
    <lineage>
        <taxon>Eukaryota</taxon>
        <taxon>Sar</taxon>
        <taxon>Alveolata</taxon>
        <taxon>Perkinsozoa</taxon>
        <taxon>Perkinsea</taxon>
        <taxon>Perkinsida</taxon>
        <taxon>Perkinsidae</taxon>
        <taxon>Perkinsus</taxon>
    </lineage>
</organism>
<evidence type="ECO:0000313" key="2">
    <source>
        <dbReference type="Proteomes" id="UP000007800"/>
    </source>
</evidence>
<dbReference type="InParanoid" id="C5KY72"/>
<reference evidence="1 2" key="1">
    <citation type="submission" date="2008-07" db="EMBL/GenBank/DDBJ databases">
        <authorList>
            <person name="El-Sayed N."/>
            <person name="Caler E."/>
            <person name="Inman J."/>
            <person name="Amedeo P."/>
            <person name="Hass B."/>
            <person name="Wortman J."/>
        </authorList>
    </citation>
    <scope>NUCLEOTIDE SEQUENCE [LARGE SCALE GENOMIC DNA]</scope>
    <source>
        <strain evidence="2">ATCC 50983 / TXsc</strain>
    </source>
</reference>
<dbReference type="AlphaFoldDB" id="C5KY72"/>
<keyword evidence="2" id="KW-1185">Reference proteome</keyword>
<accession>C5KY72</accession>
<gene>
    <name evidence="1" type="ORF">Pmar_PMAR021294</name>
</gene>
<dbReference type="Proteomes" id="UP000007800">
    <property type="component" value="Unassembled WGS sequence"/>
</dbReference>
<dbReference type="RefSeq" id="XP_002778776.1">
    <property type="nucleotide sequence ID" value="XM_002778730.1"/>
</dbReference>